<evidence type="ECO:0000256" key="1">
    <source>
        <dbReference type="ARBA" id="ARBA00001933"/>
    </source>
</evidence>
<dbReference type="InterPro" id="IPR015421">
    <property type="entry name" value="PyrdxlP-dep_Trfase_major"/>
</dbReference>
<dbReference type="GO" id="GO:0030170">
    <property type="term" value="F:pyridoxal phosphate binding"/>
    <property type="evidence" value="ECO:0007669"/>
    <property type="project" value="InterPro"/>
</dbReference>
<dbReference type="OrthoDB" id="639767at2759"/>
<name>A0A1B5Z7L2_TRISU</name>
<keyword evidence="7" id="KW-1185">Reference proteome</keyword>
<comment type="cofactor">
    <cofactor evidence="1 5">
        <name>pyridoxal 5'-phosphate</name>
        <dbReference type="ChEBI" id="CHEBI:597326"/>
    </cofactor>
</comment>
<organism evidence="6 7">
    <name type="scientific">Trifolium subterraneum</name>
    <name type="common">Subterranean clover</name>
    <dbReference type="NCBI Taxonomy" id="3900"/>
    <lineage>
        <taxon>Eukaryota</taxon>
        <taxon>Viridiplantae</taxon>
        <taxon>Streptophyta</taxon>
        <taxon>Embryophyta</taxon>
        <taxon>Tracheophyta</taxon>
        <taxon>Spermatophyta</taxon>
        <taxon>Magnoliopsida</taxon>
        <taxon>eudicotyledons</taxon>
        <taxon>Gunneridae</taxon>
        <taxon>Pentapetalae</taxon>
        <taxon>rosids</taxon>
        <taxon>fabids</taxon>
        <taxon>Fabales</taxon>
        <taxon>Fabaceae</taxon>
        <taxon>Papilionoideae</taxon>
        <taxon>50 kb inversion clade</taxon>
        <taxon>NPAAA clade</taxon>
        <taxon>Hologalegina</taxon>
        <taxon>IRL clade</taxon>
        <taxon>Trifolieae</taxon>
        <taxon>Trifolium</taxon>
    </lineage>
</organism>
<proteinExistence type="inferred from homology"/>
<dbReference type="InterPro" id="IPR015424">
    <property type="entry name" value="PyrdxlP-dep_Trfase"/>
</dbReference>
<dbReference type="EMBL" id="BCLP01046402">
    <property type="protein sequence ID" value="GAU10099.1"/>
    <property type="molecule type" value="Genomic_DNA"/>
</dbReference>
<evidence type="ECO:0000313" key="7">
    <source>
        <dbReference type="Proteomes" id="UP000242715"/>
    </source>
</evidence>
<dbReference type="GO" id="GO:0005737">
    <property type="term" value="C:cytoplasm"/>
    <property type="evidence" value="ECO:0007669"/>
    <property type="project" value="TreeGrafter"/>
</dbReference>
<dbReference type="Pfam" id="PF00282">
    <property type="entry name" value="Pyridoxal_deC"/>
    <property type="match status" value="1"/>
</dbReference>
<keyword evidence="3 5" id="KW-0663">Pyridoxal phosphate</keyword>
<dbReference type="InterPro" id="IPR010977">
    <property type="entry name" value="Aromatic_deC"/>
</dbReference>
<dbReference type="InterPro" id="IPR002129">
    <property type="entry name" value="PyrdxlP-dep_de-COase"/>
</dbReference>
<dbReference type="Gene3D" id="3.40.640.10">
    <property type="entry name" value="Type I PLP-dependent aspartate aminotransferase-like (Major domain)"/>
    <property type="match status" value="1"/>
</dbReference>
<dbReference type="PANTHER" id="PTHR11999:SF151">
    <property type="entry name" value="TYROSINE_DOPA DECARBOXYLASE"/>
    <property type="match status" value="1"/>
</dbReference>
<feature type="non-terminal residue" evidence="6">
    <location>
        <position position="1"/>
    </location>
</feature>
<keyword evidence="2" id="KW-0210">Decarboxylase</keyword>
<comment type="caution">
    <text evidence="6">The sequence shown here is derived from an EMBL/GenBank/DDBJ whole genome shotgun (WGS) entry which is preliminary data.</text>
</comment>
<dbReference type="Proteomes" id="UP000242715">
    <property type="component" value="Unassembled WGS sequence"/>
</dbReference>
<evidence type="ECO:0000256" key="3">
    <source>
        <dbReference type="ARBA" id="ARBA00022898"/>
    </source>
</evidence>
<evidence type="ECO:0000256" key="2">
    <source>
        <dbReference type="ARBA" id="ARBA00022793"/>
    </source>
</evidence>
<keyword evidence="4 5" id="KW-0456">Lyase</keyword>
<gene>
    <name evidence="6" type="ORF">TSUD_422300</name>
</gene>
<comment type="similarity">
    <text evidence="5">Belongs to the group II decarboxylase family.</text>
</comment>
<evidence type="ECO:0000256" key="4">
    <source>
        <dbReference type="ARBA" id="ARBA00023239"/>
    </source>
</evidence>
<accession>A0A1B5Z7L2</accession>
<sequence length="86" mass="10083">SVCICPEFRHYIDGIEDQNTLTSSLSTYPEFLRNKKSDSKKVVDYKDWQVPLSRKFNALKLWIVLSSYGVENLKNFLRNHVEMANI</sequence>
<dbReference type="GO" id="GO:0019752">
    <property type="term" value="P:carboxylic acid metabolic process"/>
    <property type="evidence" value="ECO:0007669"/>
    <property type="project" value="InterPro"/>
</dbReference>
<evidence type="ECO:0000313" key="6">
    <source>
        <dbReference type="EMBL" id="GAU10099.1"/>
    </source>
</evidence>
<evidence type="ECO:0000256" key="5">
    <source>
        <dbReference type="RuleBase" id="RU000382"/>
    </source>
</evidence>
<dbReference type="GO" id="GO:0016831">
    <property type="term" value="F:carboxy-lyase activity"/>
    <property type="evidence" value="ECO:0007669"/>
    <property type="project" value="TreeGrafter"/>
</dbReference>
<protein>
    <submittedName>
        <fullName evidence="6">Uncharacterized protein</fullName>
    </submittedName>
</protein>
<reference evidence="7" key="1">
    <citation type="journal article" date="2017" name="Front. Plant Sci.">
        <title>Climate Clever Clovers: New Paradigm to Reduce the Environmental Footprint of Ruminants by Breeding Low Methanogenic Forages Utilizing Haplotype Variation.</title>
        <authorList>
            <person name="Kaur P."/>
            <person name="Appels R."/>
            <person name="Bayer P.E."/>
            <person name="Keeble-Gagnere G."/>
            <person name="Wang J."/>
            <person name="Hirakawa H."/>
            <person name="Shirasawa K."/>
            <person name="Vercoe P."/>
            <person name="Stefanova K."/>
            <person name="Durmic Z."/>
            <person name="Nichols P."/>
            <person name="Revell C."/>
            <person name="Isobe S.N."/>
            <person name="Edwards D."/>
            <person name="Erskine W."/>
        </authorList>
    </citation>
    <scope>NUCLEOTIDE SEQUENCE [LARGE SCALE GENOMIC DNA]</scope>
    <source>
        <strain evidence="7">cv. Daliak</strain>
    </source>
</reference>
<dbReference type="SUPFAM" id="SSF53383">
    <property type="entry name" value="PLP-dependent transferases"/>
    <property type="match status" value="1"/>
</dbReference>
<dbReference type="AlphaFoldDB" id="A0A1B5Z7L2"/>
<dbReference type="PANTHER" id="PTHR11999">
    <property type="entry name" value="GROUP II PYRIDOXAL-5-PHOSPHATE DECARBOXYLASE"/>
    <property type="match status" value="1"/>
</dbReference>